<dbReference type="InterPro" id="IPR009056">
    <property type="entry name" value="Cyt_c-like_dom"/>
</dbReference>
<keyword evidence="8 10" id="KW-0408">Iron</keyword>
<keyword evidence="4 10" id="KW-0349">Heme</keyword>
<reference evidence="13 14" key="1">
    <citation type="submission" date="2020-08" db="EMBL/GenBank/DDBJ databases">
        <title>Plant Genome Project.</title>
        <authorList>
            <person name="Zhang R.-G."/>
        </authorList>
    </citation>
    <scope>NUCLEOTIDE SEQUENCE [LARGE SCALE GENOMIC DNA]</scope>
    <source>
        <tissue evidence="13">Rhizome</tissue>
    </source>
</reference>
<dbReference type="Pfam" id="PF00034">
    <property type="entry name" value="Cytochrom_C"/>
    <property type="match status" value="1"/>
</dbReference>
<evidence type="ECO:0000256" key="5">
    <source>
        <dbReference type="ARBA" id="ARBA00022660"/>
    </source>
</evidence>
<evidence type="ECO:0000256" key="2">
    <source>
        <dbReference type="ARBA" id="ARBA00006488"/>
    </source>
</evidence>
<dbReference type="PROSITE" id="PS51007">
    <property type="entry name" value="CYTC"/>
    <property type="match status" value="1"/>
</dbReference>
<accession>A0A8J5KV10</accession>
<dbReference type="GO" id="GO:0009055">
    <property type="term" value="F:electron transfer activity"/>
    <property type="evidence" value="ECO:0007669"/>
    <property type="project" value="InterPro"/>
</dbReference>
<keyword evidence="3" id="KW-0813">Transport</keyword>
<evidence type="ECO:0000256" key="9">
    <source>
        <dbReference type="ARBA" id="ARBA00023128"/>
    </source>
</evidence>
<evidence type="ECO:0000256" key="7">
    <source>
        <dbReference type="ARBA" id="ARBA00022982"/>
    </source>
</evidence>
<dbReference type="SUPFAM" id="SSF46626">
    <property type="entry name" value="Cytochrome c"/>
    <property type="match status" value="1"/>
</dbReference>
<dbReference type="InterPro" id="IPR036909">
    <property type="entry name" value="Cyt_c-like_dom_sf"/>
</dbReference>
<dbReference type="PANTHER" id="PTHR11961">
    <property type="entry name" value="CYTOCHROME C"/>
    <property type="match status" value="1"/>
</dbReference>
<proteinExistence type="inferred from homology"/>
<dbReference type="AlphaFoldDB" id="A0A8J5KV10"/>
<evidence type="ECO:0000256" key="11">
    <source>
        <dbReference type="RuleBase" id="RU004426"/>
    </source>
</evidence>
<organism evidence="13 14">
    <name type="scientific">Zingiber officinale</name>
    <name type="common">Ginger</name>
    <name type="synonym">Amomum zingiber</name>
    <dbReference type="NCBI Taxonomy" id="94328"/>
    <lineage>
        <taxon>Eukaryota</taxon>
        <taxon>Viridiplantae</taxon>
        <taxon>Streptophyta</taxon>
        <taxon>Embryophyta</taxon>
        <taxon>Tracheophyta</taxon>
        <taxon>Spermatophyta</taxon>
        <taxon>Magnoliopsida</taxon>
        <taxon>Liliopsida</taxon>
        <taxon>Zingiberales</taxon>
        <taxon>Zingiberaceae</taxon>
        <taxon>Zingiber</taxon>
    </lineage>
</organism>
<comment type="subcellular location">
    <subcellularLocation>
        <location evidence="1">Mitochondrion intermembrane space</location>
    </subcellularLocation>
</comment>
<comment type="caution">
    <text evidence="13">The sequence shown here is derived from an EMBL/GenBank/DDBJ whole genome shotgun (WGS) entry which is preliminary data.</text>
</comment>
<dbReference type="Gene3D" id="1.10.760.10">
    <property type="entry name" value="Cytochrome c-like domain"/>
    <property type="match status" value="1"/>
</dbReference>
<keyword evidence="5" id="KW-0679">Respiratory chain</keyword>
<dbReference type="GO" id="GO:0046872">
    <property type="term" value="F:metal ion binding"/>
    <property type="evidence" value="ECO:0007669"/>
    <property type="project" value="UniProtKB-KW"/>
</dbReference>
<comment type="similarity">
    <text evidence="2 11">Belongs to the cytochrome c family.</text>
</comment>
<evidence type="ECO:0000256" key="10">
    <source>
        <dbReference type="PROSITE-ProRule" id="PRU00433"/>
    </source>
</evidence>
<sequence>MATFGEVPPGNARAGEKIFRAKCAHCHTLEKGSGHKHDYRRACDWLLVVILFFATSLPWCTEPPSEHKPWFLKGPNLHGLFGKQYGTTPGFSYSAASKNKDVVWEENTLYDYLLNPKEYIPLKAKFPCMKNPQERADLIAFLKETTS</sequence>
<keyword evidence="6 10" id="KW-0479">Metal-binding</keyword>
<evidence type="ECO:0000256" key="8">
    <source>
        <dbReference type="ARBA" id="ARBA00023004"/>
    </source>
</evidence>
<name>A0A8J5KV10_ZINOF</name>
<keyword evidence="7" id="KW-0249">Electron transport</keyword>
<protein>
    <recommendedName>
        <fullName evidence="12">Cytochrome c domain-containing protein</fullName>
    </recommendedName>
</protein>
<evidence type="ECO:0000313" key="14">
    <source>
        <dbReference type="Proteomes" id="UP000734854"/>
    </source>
</evidence>
<keyword evidence="14" id="KW-1185">Reference proteome</keyword>
<evidence type="ECO:0000259" key="12">
    <source>
        <dbReference type="PROSITE" id="PS51007"/>
    </source>
</evidence>
<evidence type="ECO:0000256" key="3">
    <source>
        <dbReference type="ARBA" id="ARBA00022448"/>
    </source>
</evidence>
<dbReference type="GO" id="GO:0020037">
    <property type="term" value="F:heme binding"/>
    <property type="evidence" value="ECO:0007669"/>
    <property type="project" value="InterPro"/>
</dbReference>
<gene>
    <name evidence="13" type="ORF">ZIOFF_051932</name>
</gene>
<dbReference type="GO" id="GO:0005758">
    <property type="term" value="C:mitochondrial intermembrane space"/>
    <property type="evidence" value="ECO:0007669"/>
    <property type="project" value="UniProtKB-SubCell"/>
</dbReference>
<keyword evidence="9" id="KW-0496">Mitochondrion</keyword>
<dbReference type="InterPro" id="IPR002327">
    <property type="entry name" value="Cyt_c_1A/1B"/>
</dbReference>
<evidence type="ECO:0000256" key="1">
    <source>
        <dbReference type="ARBA" id="ARBA00004569"/>
    </source>
</evidence>
<evidence type="ECO:0000313" key="13">
    <source>
        <dbReference type="EMBL" id="KAG6490623.1"/>
    </source>
</evidence>
<evidence type="ECO:0000256" key="6">
    <source>
        <dbReference type="ARBA" id="ARBA00022723"/>
    </source>
</evidence>
<dbReference type="Proteomes" id="UP000734854">
    <property type="component" value="Unassembled WGS sequence"/>
</dbReference>
<feature type="domain" description="Cytochrome c" evidence="12">
    <location>
        <begin position="10"/>
        <end position="146"/>
    </location>
</feature>
<evidence type="ECO:0000256" key="4">
    <source>
        <dbReference type="ARBA" id="ARBA00022617"/>
    </source>
</evidence>
<dbReference type="EMBL" id="JACMSC010000014">
    <property type="protein sequence ID" value="KAG6490623.1"/>
    <property type="molecule type" value="Genomic_DNA"/>
</dbReference>